<feature type="transmembrane region" description="Helical" evidence="6">
    <location>
        <begin position="131"/>
        <end position="153"/>
    </location>
</feature>
<feature type="signal peptide" evidence="7">
    <location>
        <begin position="1"/>
        <end position="23"/>
    </location>
</feature>
<dbReference type="InterPro" id="IPR052337">
    <property type="entry name" value="SAT4-like"/>
</dbReference>
<dbReference type="OMA" id="EHEQCAT"/>
<evidence type="ECO:0000256" key="1">
    <source>
        <dbReference type="ARBA" id="ARBA00004141"/>
    </source>
</evidence>
<protein>
    <recommendedName>
        <fullName evidence="8">Rhodopsin domain-containing protein</fullName>
    </recommendedName>
</protein>
<dbReference type="PANTHER" id="PTHR33048:SF149">
    <property type="entry name" value="UBID FAMILY DECARBOXYLASE"/>
    <property type="match status" value="1"/>
</dbReference>
<comment type="subcellular location">
    <subcellularLocation>
        <location evidence="1">Membrane</location>
        <topology evidence="1">Multi-pass membrane protein</topology>
    </subcellularLocation>
</comment>
<evidence type="ECO:0000259" key="8">
    <source>
        <dbReference type="Pfam" id="PF20684"/>
    </source>
</evidence>
<reference evidence="10" key="4">
    <citation type="journal article" date="2015" name="G3 (Bethesda)">
        <title>Genome sequences of three phytopathogenic species of the Magnaporthaceae family of fungi.</title>
        <authorList>
            <person name="Okagaki L.H."/>
            <person name="Nunes C.C."/>
            <person name="Sailsbery J."/>
            <person name="Clay B."/>
            <person name="Brown D."/>
            <person name="John T."/>
            <person name="Oh Y."/>
            <person name="Young N."/>
            <person name="Fitzgerald M."/>
            <person name="Haas B.J."/>
            <person name="Zeng Q."/>
            <person name="Young S."/>
            <person name="Adiconis X."/>
            <person name="Fan L."/>
            <person name="Levin J.Z."/>
            <person name="Mitchell T.K."/>
            <person name="Okubara P.A."/>
            <person name="Farman M.L."/>
            <person name="Kohn L.M."/>
            <person name="Birren B."/>
            <person name="Ma L.-J."/>
            <person name="Dean R.A."/>
        </authorList>
    </citation>
    <scope>NUCLEOTIDE SEQUENCE</scope>
    <source>
        <strain evidence="10">ATCC 64411 / 73-15</strain>
    </source>
</reference>
<keyword evidence="4 6" id="KW-0472">Membrane</keyword>
<evidence type="ECO:0000313" key="9">
    <source>
        <dbReference type="EMBL" id="KLU89844.1"/>
    </source>
</evidence>
<evidence type="ECO:0000313" key="11">
    <source>
        <dbReference type="Proteomes" id="UP000011715"/>
    </source>
</evidence>
<dbReference type="EMBL" id="ADBL01002151">
    <property type="status" value="NOT_ANNOTATED_CDS"/>
    <property type="molecule type" value="Genomic_DNA"/>
</dbReference>
<dbReference type="eggNOG" id="ENOG502SJ6K">
    <property type="taxonomic scope" value="Eukaryota"/>
</dbReference>
<comment type="similarity">
    <text evidence="5">Belongs to the SAT4 family.</text>
</comment>
<evidence type="ECO:0000256" key="5">
    <source>
        <dbReference type="ARBA" id="ARBA00038359"/>
    </source>
</evidence>
<name>A0A0C4E8B3_MAGP6</name>
<dbReference type="Pfam" id="PF20684">
    <property type="entry name" value="Fung_rhodopsin"/>
    <property type="match status" value="1"/>
</dbReference>
<evidence type="ECO:0000256" key="3">
    <source>
        <dbReference type="ARBA" id="ARBA00022989"/>
    </source>
</evidence>
<sequence length="275" mass="31379">MVLAGALYTSLIITLNITCQGGGSNLYPPWTPQNFTDQQIKDRIFGSKIVLVSEQSMLNVIYTIKVCMLIMYRRLTLGLTAQKFVKYLSWYVAVGYTTTQIVFFAGCRPFYNYWSMPAADFQCNTLLIYNIIQGCFNISSDFFMLCVVIPLILRVNVPWRQKAVLLFVFSMGGFVIIAATLTKIFGFTNVWDPDYMLWYIREASVAIFVSNAPVIWPLLREWFPCLRSLTPIGGGGGGDRDFFFFFLFLLRWDPRLECNRQGPGSAMSLFLFGNV</sequence>
<dbReference type="PANTHER" id="PTHR33048">
    <property type="entry name" value="PTH11-LIKE INTEGRAL MEMBRANE PROTEIN (AFU_ORTHOLOGUE AFUA_5G11245)"/>
    <property type="match status" value="1"/>
</dbReference>
<keyword evidence="3 6" id="KW-1133">Transmembrane helix</keyword>
<feature type="transmembrane region" description="Helical" evidence="6">
    <location>
        <begin position="87"/>
        <end position="111"/>
    </location>
</feature>
<feature type="chain" id="PRO_5009385810" description="Rhodopsin domain-containing protein" evidence="7">
    <location>
        <begin position="24"/>
        <end position="275"/>
    </location>
</feature>
<dbReference type="EMBL" id="ADBL01002150">
    <property type="status" value="NOT_ANNOTATED_CDS"/>
    <property type="molecule type" value="Genomic_DNA"/>
</dbReference>
<keyword evidence="2 6" id="KW-0812">Transmembrane</keyword>
<dbReference type="Proteomes" id="UP000011715">
    <property type="component" value="Unassembled WGS sequence"/>
</dbReference>
<evidence type="ECO:0000313" key="10">
    <source>
        <dbReference type="EnsemblFungi" id="MAPG_08813T0"/>
    </source>
</evidence>
<dbReference type="EMBL" id="GL876973">
    <property type="protein sequence ID" value="KLU89844.1"/>
    <property type="molecule type" value="Genomic_DNA"/>
</dbReference>
<gene>
    <name evidence="9" type="ORF">MAPG_08813</name>
</gene>
<evidence type="ECO:0000256" key="7">
    <source>
        <dbReference type="SAM" id="SignalP"/>
    </source>
</evidence>
<reference evidence="9" key="2">
    <citation type="submission" date="2010-05" db="EMBL/GenBank/DDBJ databases">
        <title>The Genome Sequence of Magnaporthe poae strain ATCC 64411.</title>
        <authorList>
            <consortium name="The Broad Institute Genome Sequencing Platform"/>
            <consortium name="Broad Institute Genome Sequencing Center for Infectious Disease"/>
            <person name="Ma L.-J."/>
            <person name="Dead R."/>
            <person name="Young S."/>
            <person name="Zeng Q."/>
            <person name="Koehrsen M."/>
            <person name="Alvarado L."/>
            <person name="Berlin A."/>
            <person name="Chapman S.B."/>
            <person name="Chen Z."/>
            <person name="Freedman E."/>
            <person name="Gellesch M."/>
            <person name="Goldberg J."/>
            <person name="Griggs A."/>
            <person name="Gujja S."/>
            <person name="Heilman E.R."/>
            <person name="Heiman D."/>
            <person name="Hepburn T."/>
            <person name="Howarth C."/>
            <person name="Jen D."/>
            <person name="Larson L."/>
            <person name="Mehta T."/>
            <person name="Neiman D."/>
            <person name="Pearson M."/>
            <person name="Roberts A."/>
            <person name="Saif S."/>
            <person name="Shea T."/>
            <person name="Shenoy N."/>
            <person name="Sisk P."/>
            <person name="Stolte C."/>
            <person name="Sykes S."/>
            <person name="Walk T."/>
            <person name="White J."/>
            <person name="Yandava C."/>
            <person name="Haas B."/>
            <person name="Nusbaum C."/>
            <person name="Birren B."/>
        </authorList>
    </citation>
    <scope>NUCLEOTIDE SEQUENCE</scope>
    <source>
        <strain evidence="9">ATCC 64411</strain>
    </source>
</reference>
<reference evidence="11" key="1">
    <citation type="submission" date="2010-05" db="EMBL/GenBank/DDBJ databases">
        <title>The genome sequence of Magnaporthe poae strain ATCC 64411.</title>
        <authorList>
            <person name="Ma L.-J."/>
            <person name="Dead R."/>
            <person name="Young S."/>
            <person name="Zeng Q."/>
            <person name="Koehrsen M."/>
            <person name="Alvarado L."/>
            <person name="Berlin A."/>
            <person name="Chapman S.B."/>
            <person name="Chen Z."/>
            <person name="Freedman E."/>
            <person name="Gellesch M."/>
            <person name="Goldberg J."/>
            <person name="Griggs A."/>
            <person name="Gujja S."/>
            <person name="Heilman E.R."/>
            <person name="Heiman D."/>
            <person name="Hepburn T."/>
            <person name="Howarth C."/>
            <person name="Jen D."/>
            <person name="Larson L."/>
            <person name="Mehta T."/>
            <person name="Neiman D."/>
            <person name="Pearson M."/>
            <person name="Roberts A."/>
            <person name="Saif S."/>
            <person name="Shea T."/>
            <person name="Shenoy N."/>
            <person name="Sisk P."/>
            <person name="Stolte C."/>
            <person name="Sykes S."/>
            <person name="Walk T."/>
            <person name="White J."/>
            <person name="Yandava C."/>
            <person name="Haas B."/>
            <person name="Nusbaum C."/>
            <person name="Birren B."/>
        </authorList>
    </citation>
    <scope>NUCLEOTIDE SEQUENCE [LARGE SCALE GENOMIC DNA]</scope>
    <source>
        <strain evidence="11">ATCC 64411 / 73-15</strain>
    </source>
</reference>
<dbReference type="AlphaFoldDB" id="A0A0C4E8B3"/>
<keyword evidence="7" id="KW-0732">Signal</keyword>
<reference evidence="9" key="3">
    <citation type="submission" date="2011-03" db="EMBL/GenBank/DDBJ databases">
        <title>Annotation of Magnaporthe poae ATCC 64411.</title>
        <authorList>
            <person name="Ma L.-J."/>
            <person name="Dead R."/>
            <person name="Young S.K."/>
            <person name="Zeng Q."/>
            <person name="Gargeya S."/>
            <person name="Fitzgerald M."/>
            <person name="Haas B."/>
            <person name="Abouelleil A."/>
            <person name="Alvarado L."/>
            <person name="Arachchi H.M."/>
            <person name="Berlin A."/>
            <person name="Brown A."/>
            <person name="Chapman S.B."/>
            <person name="Chen Z."/>
            <person name="Dunbar C."/>
            <person name="Freedman E."/>
            <person name="Gearin G."/>
            <person name="Gellesch M."/>
            <person name="Goldberg J."/>
            <person name="Griggs A."/>
            <person name="Gujja S."/>
            <person name="Heiman D."/>
            <person name="Howarth C."/>
            <person name="Larson L."/>
            <person name="Lui A."/>
            <person name="MacDonald P.J.P."/>
            <person name="Mehta T."/>
            <person name="Montmayeur A."/>
            <person name="Murphy C."/>
            <person name="Neiman D."/>
            <person name="Pearson M."/>
            <person name="Priest M."/>
            <person name="Roberts A."/>
            <person name="Saif S."/>
            <person name="Shea T."/>
            <person name="Shenoy N."/>
            <person name="Sisk P."/>
            <person name="Stolte C."/>
            <person name="Sykes S."/>
            <person name="Yandava C."/>
            <person name="Wortman J."/>
            <person name="Nusbaum C."/>
            <person name="Birren B."/>
        </authorList>
    </citation>
    <scope>NUCLEOTIDE SEQUENCE</scope>
    <source>
        <strain evidence="9">ATCC 64411</strain>
    </source>
</reference>
<evidence type="ECO:0000256" key="2">
    <source>
        <dbReference type="ARBA" id="ARBA00022692"/>
    </source>
</evidence>
<evidence type="ECO:0000256" key="4">
    <source>
        <dbReference type="ARBA" id="ARBA00023136"/>
    </source>
</evidence>
<dbReference type="InterPro" id="IPR049326">
    <property type="entry name" value="Rhodopsin_dom_fungi"/>
</dbReference>
<dbReference type="STRING" id="644358.A0A0C4E8B3"/>
<dbReference type="EnsemblFungi" id="MAPG_08813T0">
    <property type="protein sequence ID" value="MAPG_08813T0"/>
    <property type="gene ID" value="MAPG_08813"/>
</dbReference>
<accession>A0A0C4E8B3</accession>
<dbReference type="GO" id="GO:0016020">
    <property type="term" value="C:membrane"/>
    <property type="evidence" value="ECO:0007669"/>
    <property type="project" value="UniProtKB-SubCell"/>
</dbReference>
<reference evidence="10" key="5">
    <citation type="submission" date="2015-06" db="UniProtKB">
        <authorList>
            <consortium name="EnsemblFungi"/>
        </authorList>
    </citation>
    <scope>IDENTIFICATION</scope>
    <source>
        <strain evidence="10">ATCC 64411</strain>
    </source>
</reference>
<keyword evidence="11" id="KW-1185">Reference proteome</keyword>
<proteinExistence type="inferred from homology"/>
<feature type="domain" description="Rhodopsin" evidence="8">
    <location>
        <begin position="44"/>
        <end position="220"/>
    </location>
</feature>
<feature type="transmembrane region" description="Helical" evidence="6">
    <location>
        <begin position="165"/>
        <end position="186"/>
    </location>
</feature>
<organism evidence="10 11">
    <name type="scientific">Magnaporthiopsis poae (strain ATCC 64411 / 73-15)</name>
    <name type="common">Kentucky bluegrass fungus</name>
    <name type="synonym">Magnaporthe poae</name>
    <dbReference type="NCBI Taxonomy" id="644358"/>
    <lineage>
        <taxon>Eukaryota</taxon>
        <taxon>Fungi</taxon>
        <taxon>Dikarya</taxon>
        <taxon>Ascomycota</taxon>
        <taxon>Pezizomycotina</taxon>
        <taxon>Sordariomycetes</taxon>
        <taxon>Sordariomycetidae</taxon>
        <taxon>Magnaporthales</taxon>
        <taxon>Magnaporthaceae</taxon>
        <taxon>Magnaporthiopsis</taxon>
    </lineage>
</organism>
<dbReference type="OrthoDB" id="3903189at2759"/>
<dbReference type="VEuPathDB" id="FungiDB:MAPG_08813"/>
<feature type="transmembrane region" description="Helical" evidence="6">
    <location>
        <begin position="198"/>
        <end position="219"/>
    </location>
</feature>
<evidence type="ECO:0000256" key="6">
    <source>
        <dbReference type="SAM" id="Phobius"/>
    </source>
</evidence>